<comment type="caution">
    <text evidence="4">The sequence shown here is derived from an EMBL/GenBank/DDBJ whole genome shotgun (WGS) entry which is preliminary data.</text>
</comment>
<evidence type="ECO:0000256" key="1">
    <source>
        <dbReference type="SAM" id="MobiDB-lite"/>
    </source>
</evidence>
<reference evidence="4" key="1">
    <citation type="submission" date="2022-08" db="EMBL/GenBank/DDBJ databases">
        <title>Draft genome sequencing of Roseisolibacter agri AW1220.</title>
        <authorList>
            <person name="Tobiishi Y."/>
            <person name="Tonouchi A."/>
        </authorList>
    </citation>
    <scope>NUCLEOTIDE SEQUENCE</scope>
    <source>
        <strain evidence="4">AW1220</strain>
    </source>
</reference>
<dbReference type="Proteomes" id="UP001161325">
    <property type="component" value="Unassembled WGS sequence"/>
</dbReference>
<evidence type="ECO:0000313" key="4">
    <source>
        <dbReference type="EMBL" id="GLC24205.1"/>
    </source>
</evidence>
<name>A0AA37V0C8_9BACT</name>
<dbReference type="Gene3D" id="2.30.40.10">
    <property type="entry name" value="Urease, subunit C, domain 1"/>
    <property type="match status" value="1"/>
</dbReference>
<dbReference type="InterPro" id="IPR006680">
    <property type="entry name" value="Amidohydro-rel"/>
</dbReference>
<dbReference type="Gene3D" id="3.20.20.140">
    <property type="entry name" value="Metal-dependent hydrolases"/>
    <property type="match status" value="1"/>
</dbReference>
<dbReference type="SUPFAM" id="SSF51556">
    <property type="entry name" value="Metallo-dependent hydrolases"/>
    <property type="match status" value="1"/>
</dbReference>
<accession>A0AA37V0C8</accession>
<evidence type="ECO:0000313" key="5">
    <source>
        <dbReference type="Proteomes" id="UP001161325"/>
    </source>
</evidence>
<feature type="compositionally biased region" description="Gly residues" evidence="1">
    <location>
        <begin position="557"/>
        <end position="571"/>
    </location>
</feature>
<evidence type="ECO:0000256" key="2">
    <source>
        <dbReference type="SAM" id="SignalP"/>
    </source>
</evidence>
<protein>
    <recommendedName>
        <fullName evidence="3">Amidohydrolase-related domain-containing protein</fullName>
    </recommendedName>
</protein>
<dbReference type="RefSeq" id="WP_284348654.1">
    <property type="nucleotide sequence ID" value="NZ_BRXS01000001.1"/>
</dbReference>
<dbReference type="EMBL" id="BRXS01000001">
    <property type="protein sequence ID" value="GLC24205.1"/>
    <property type="molecule type" value="Genomic_DNA"/>
</dbReference>
<sequence>MALLSRLARVLGAAGAVGAALPLAAQPSSPRAIPSTYAITNARLVPVSGPAIERGTIVVRNGLIAALGAGVSVPADARVIDGAGLTVYPGFIDGQSTLGTAPARAAGQGGGGGGGGGLAAFGAAATPASTAGRLVVHPVGLTPEATAVDLLRVDADAFGNAQAGGITAALTAPASGILQGQSALITLGDDASALVVKAPVAQHVGFTPVRGGGYPNSLLGVFSALRQMLLDAQHYRDEQAAYARNPRGMNRPTFDAAMDALQPVLARTQPVVMRADSKREIERALDLAKEFNLRAIIAGGAEAHLVADRLKAENVPVLLSANFPKRPTTQSADADPEPLRVLRERAEAPRVASRLQQAGVRFALQSGGLTNGTEFLGNVQKAVEAGLTADQAARALTLAPAQILGVDDRLGSIEVGKIANLTLMRGALGTSGARVAQLFIDGRPVTVRAATPAGDGAATAAGAWTATVALDNQSHAVTFTLRQEGERLLGQMQGDLGTAELTNGSIGADGALRFTAPITLKEGTEEATFTGTLEGNAIRGRVTIVGHEPGTFNGTRPGRGGPPNGGAGTPGGQRPRPTTPPQD</sequence>
<dbReference type="GO" id="GO:0016810">
    <property type="term" value="F:hydrolase activity, acting on carbon-nitrogen (but not peptide) bonds"/>
    <property type="evidence" value="ECO:0007669"/>
    <property type="project" value="InterPro"/>
</dbReference>
<dbReference type="SUPFAM" id="SSF51338">
    <property type="entry name" value="Composite domain of metallo-dependent hydrolases"/>
    <property type="match status" value="1"/>
</dbReference>
<dbReference type="InterPro" id="IPR032466">
    <property type="entry name" value="Metal_Hydrolase"/>
</dbReference>
<dbReference type="PANTHER" id="PTHR43135">
    <property type="entry name" value="ALPHA-D-RIBOSE 1-METHYLPHOSPHONATE 5-TRIPHOSPHATE DIPHOSPHATASE"/>
    <property type="match status" value="1"/>
</dbReference>
<dbReference type="InterPro" id="IPR051781">
    <property type="entry name" value="Metallo-dep_Hydrolase"/>
</dbReference>
<feature type="region of interest" description="Disordered" evidence="1">
    <location>
        <begin position="546"/>
        <end position="583"/>
    </location>
</feature>
<keyword evidence="5" id="KW-1185">Reference proteome</keyword>
<feature type="domain" description="Amidohydrolase-related" evidence="3">
    <location>
        <begin position="345"/>
        <end position="445"/>
    </location>
</feature>
<dbReference type="Pfam" id="PF01979">
    <property type="entry name" value="Amidohydro_1"/>
    <property type="match status" value="1"/>
</dbReference>
<gene>
    <name evidence="4" type="ORF">rosag_07180</name>
</gene>
<organism evidence="4 5">
    <name type="scientific">Roseisolibacter agri</name>
    <dbReference type="NCBI Taxonomy" id="2014610"/>
    <lineage>
        <taxon>Bacteria</taxon>
        <taxon>Pseudomonadati</taxon>
        <taxon>Gemmatimonadota</taxon>
        <taxon>Gemmatimonadia</taxon>
        <taxon>Gemmatimonadales</taxon>
        <taxon>Gemmatimonadaceae</taxon>
        <taxon>Roseisolibacter</taxon>
    </lineage>
</organism>
<dbReference type="InterPro" id="IPR011059">
    <property type="entry name" value="Metal-dep_hydrolase_composite"/>
</dbReference>
<keyword evidence="2" id="KW-0732">Signal</keyword>
<dbReference type="AlphaFoldDB" id="A0AA37V0C8"/>
<evidence type="ECO:0000259" key="3">
    <source>
        <dbReference type="Pfam" id="PF01979"/>
    </source>
</evidence>
<feature type="signal peptide" evidence="2">
    <location>
        <begin position="1"/>
        <end position="19"/>
    </location>
</feature>
<dbReference type="PANTHER" id="PTHR43135:SF3">
    <property type="entry name" value="ALPHA-D-RIBOSE 1-METHYLPHOSPHONATE 5-TRIPHOSPHATE DIPHOSPHATASE"/>
    <property type="match status" value="1"/>
</dbReference>
<feature type="chain" id="PRO_5041213350" description="Amidohydrolase-related domain-containing protein" evidence="2">
    <location>
        <begin position="20"/>
        <end position="583"/>
    </location>
</feature>
<proteinExistence type="predicted"/>